<dbReference type="GO" id="GO:0016491">
    <property type="term" value="F:oxidoreductase activity"/>
    <property type="evidence" value="ECO:0007669"/>
    <property type="project" value="UniProtKB-KW"/>
</dbReference>
<dbReference type="PANTHER" id="PTHR43157">
    <property type="entry name" value="PHOSPHATIDYLINOSITOL-GLYCAN BIOSYNTHESIS CLASS F PROTEIN-RELATED"/>
    <property type="match status" value="1"/>
</dbReference>
<dbReference type="InterPro" id="IPR002347">
    <property type="entry name" value="SDR_fam"/>
</dbReference>
<reference evidence="2 3" key="1">
    <citation type="journal article" date="2014" name="PLoS Genet.">
        <title>Analysis of the Phlebiopsis gigantea genome, transcriptome and secretome provides insight into its pioneer colonization strategies of wood.</title>
        <authorList>
            <person name="Hori C."/>
            <person name="Ishida T."/>
            <person name="Igarashi K."/>
            <person name="Samejima M."/>
            <person name="Suzuki H."/>
            <person name="Master E."/>
            <person name="Ferreira P."/>
            <person name="Ruiz-Duenas F.J."/>
            <person name="Held B."/>
            <person name="Canessa P."/>
            <person name="Larrondo L.F."/>
            <person name="Schmoll M."/>
            <person name="Druzhinina I.S."/>
            <person name="Kubicek C.P."/>
            <person name="Gaskell J.A."/>
            <person name="Kersten P."/>
            <person name="St John F."/>
            <person name="Glasner J."/>
            <person name="Sabat G."/>
            <person name="Splinter BonDurant S."/>
            <person name="Syed K."/>
            <person name="Yadav J."/>
            <person name="Mgbeahuruike A.C."/>
            <person name="Kovalchuk A."/>
            <person name="Asiegbu F.O."/>
            <person name="Lackner G."/>
            <person name="Hoffmeister D."/>
            <person name="Rencoret J."/>
            <person name="Gutierrez A."/>
            <person name="Sun H."/>
            <person name="Lindquist E."/>
            <person name="Barry K."/>
            <person name="Riley R."/>
            <person name="Grigoriev I.V."/>
            <person name="Henrissat B."/>
            <person name="Kues U."/>
            <person name="Berka R.M."/>
            <person name="Martinez A.T."/>
            <person name="Covert S.F."/>
            <person name="Blanchette R.A."/>
            <person name="Cullen D."/>
        </authorList>
    </citation>
    <scope>NUCLEOTIDE SEQUENCE [LARGE SCALE GENOMIC DNA]</scope>
    <source>
        <strain evidence="2 3">11061_1 CR5-6</strain>
    </source>
</reference>
<dbReference type="AlphaFoldDB" id="A0A0C3S019"/>
<dbReference type="InterPro" id="IPR036291">
    <property type="entry name" value="NAD(P)-bd_dom_sf"/>
</dbReference>
<gene>
    <name evidence="2" type="ORF">PHLGIDRAFT_70021</name>
</gene>
<protein>
    <recommendedName>
        <fullName evidence="4">NAD(P)-binding protein</fullName>
    </recommendedName>
</protein>
<dbReference type="HOGENOM" id="CLU_010194_44_6_1"/>
<dbReference type="Gene3D" id="3.40.50.720">
    <property type="entry name" value="NAD(P)-binding Rossmann-like Domain"/>
    <property type="match status" value="1"/>
</dbReference>
<organism evidence="2 3">
    <name type="scientific">Phlebiopsis gigantea (strain 11061_1 CR5-6)</name>
    <name type="common">White-rot fungus</name>
    <name type="synonym">Peniophora gigantea</name>
    <dbReference type="NCBI Taxonomy" id="745531"/>
    <lineage>
        <taxon>Eukaryota</taxon>
        <taxon>Fungi</taxon>
        <taxon>Dikarya</taxon>
        <taxon>Basidiomycota</taxon>
        <taxon>Agaricomycotina</taxon>
        <taxon>Agaricomycetes</taxon>
        <taxon>Polyporales</taxon>
        <taxon>Phanerochaetaceae</taxon>
        <taxon>Phlebiopsis</taxon>
    </lineage>
</organism>
<accession>A0A0C3S019</accession>
<dbReference type="Proteomes" id="UP000053257">
    <property type="component" value="Unassembled WGS sequence"/>
</dbReference>
<dbReference type="STRING" id="745531.A0A0C3S019"/>
<dbReference type="EMBL" id="KN840485">
    <property type="protein sequence ID" value="KIP08126.1"/>
    <property type="molecule type" value="Genomic_DNA"/>
</dbReference>
<sequence length="306" mass="33860">MLRVLVPPTPTFFAKDMPDLTGRVVIVTGGNTGIGKETVKALLEHNAKVYLAARSRAKAEAAIADLKTATGKEAIFLELDLSSLASVRRAAEEFLSKEHELHVLFNNAGVMWCPLDQFTTEGYDMQWGTNVVGHFFLTELLVLALAAGAKTSPDGHARVVTTSSSGAYFASGLQWETFKAHPNRHKMGPKALYFQSKLGNAIVAREGARRYGDKSILCYAVDPGSIKTELQRHASAFEKFAMRYLLYPAPYGALTQLWAGVMPETLQLNGEFLVPYARLGRCRAEMYDPRLGEQLWTHLKEQVKDH</sequence>
<dbReference type="SUPFAM" id="SSF51735">
    <property type="entry name" value="NAD(P)-binding Rossmann-fold domains"/>
    <property type="match status" value="1"/>
</dbReference>
<evidence type="ECO:0008006" key="4">
    <source>
        <dbReference type="Google" id="ProtNLM"/>
    </source>
</evidence>
<proteinExistence type="predicted"/>
<evidence type="ECO:0000313" key="2">
    <source>
        <dbReference type="EMBL" id="KIP08126.1"/>
    </source>
</evidence>
<dbReference type="PRINTS" id="PR00081">
    <property type="entry name" value="GDHRDH"/>
</dbReference>
<evidence type="ECO:0000256" key="1">
    <source>
        <dbReference type="ARBA" id="ARBA00023002"/>
    </source>
</evidence>
<dbReference type="PANTHER" id="PTHR43157:SF31">
    <property type="entry name" value="PHOSPHATIDYLINOSITOL-GLYCAN BIOSYNTHESIS CLASS F PROTEIN"/>
    <property type="match status" value="1"/>
</dbReference>
<keyword evidence="3" id="KW-1185">Reference proteome</keyword>
<keyword evidence="1" id="KW-0560">Oxidoreductase</keyword>
<dbReference type="Pfam" id="PF00106">
    <property type="entry name" value="adh_short"/>
    <property type="match status" value="1"/>
</dbReference>
<dbReference type="OrthoDB" id="191139at2759"/>
<evidence type="ECO:0000313" key="3">
    <source>
        <dbReference type="Proteomes" id="UP000053257"/>
    </source>
</evidence>
<name>A0A0C3S019_PHLG1</name>